<evidence type="ECO:0000313" key="4">
    <source>
        <dbReference type="Proteomes" id="UP001054902"/>
    </source>
</evidence>
<feature type="compositionally biased region" description="Low complexity" evidence="1">
    <location>
        <begin position="125"/>
        <end position="140"/>
    </location>
</feature>
<evidence type="ECO:0000256" key="1">
    <source>
        <dbReference type="SAM" id="MobiDB-lite"/>
    </source>
</evidence>
<feature type="region of interest" description="Disordered" evidence="1">
    <location>
        <begin position="125"/>
        <end position="194"/>
    </location>
</feature>
<reference evidence="3 4" key="1">
    <citation type="journal article" date="2021" name="Sci. Rep.">
        <title>The genome of the diatom Chaetoceros tenuissimus carries an ancient integrated fragment of an extant virus.</title>
        <authorList>
            <person name="Hongo Y."/>
            <person name="Kimura K."/>
            <person name="Takaki Y."/>
            <person name="Yoshida Y."/>
            <person name="Baba S."/>
            <person name="Kobayashi G."/>
            <person name="Nagasaki K."/>
            <person name="Hano T."/>
            <person name="Tomaru Y."/>
        </authorList>
    </citation>
    <scope>NUCLEOTIDE SEQUENCE [LARGE SCALE GENOMIC DNA]</scope>
    <source>
        <strain evidence="3 4">NIES-3715</strain>
    </source>
</reference>
<feature type="compositionally biased region" description="Basic and acidic residues" evidence="1">
    <location>
        <begin position="142"/>
        <end position="186"/>
    </location>
</feature>
<organism evidence="3 4">
    <name type="scientific">Chaetoceros tenuissimus</name>
    <dbReference type="NCBI Taxonomy" id="426638"/>
    <lineage>
        <taxon>Eukaryota</taxon>
        <taxon>Sar</taxon>
        <taxon>Stramenopiles</taxon>
        <taxon>Ochrophyta</taxon>
        <taxon>Bacillariophyta</taxon>
        <taxon>Coscinodiscophyceae</taxon>
        <taxon>Chaetocerotophycidae</taxon>
        <taxon>Chaetocerotales</taxon>
        <taxon>Chaetocerotaceae</taxon>
        <taxon>Chaetoceros</taxon>
    </lineage>
</organism>
<dbReference type="InterPro" id="IPR018997">
    <property type="entry name" value="PUB_domain"/>
</dbReference>
<gene>
    <name evidence="3" type="ORF">CTEN210_11985</name>
</gene>
<dbReference type="EMBL" id="BLLK01000049">
    <property type="protein sequence ID" value="GFH55509.1"/>
    <property type="molecule type" value="Genomic_DNA"/>
</dbReference>
<accession>A0AAD3D0N6</accession>
<name>A0AAD3D0N6_9STRA</name>
<keyword evidence="4" id="KW-1185">Reference proteome</keyword>
<evidence type="ECO:0000259" key="2">
    <source>
        <dbReference type="Pfam" id="PF09409"/>
    </source>
</evidence>
<dbReference type="Gene3D" id="1.20.58.2190">
    <property type="match status" value="1"/>
</dbReference>
<proteinExistence type="predicted"/>
<dbReference type="Pfam" id="PF09409">
    <property type="entry name" value="PUB"/>
    <property type="match status" value="1"/>
</dbReference>
<comment type="caution">
    <text evidence="3">The sequence shown here is derived from an EMBL/GenBank/DDBJ whole genome shotgun (WGS) entry which is preliminary data.</text>
</comment>
<dbReference type="AlphaFoldDB" id="A0AAD3D0N6"/>
<sequence>MTLRLSSQSTSSLLSNYTTDPNISSSQKSTSLKTLVTIFQNILDPSKTDDKFNRIKCNNNILKQRIYNYPSLVSLLSLVGFEKETLEGEEMYLFKGSVETLSNTVQELKQNLQLFQTTLSKSESTVSTSSSSSISSTSTSKMSEKQKARLLLEEKERQQKIAEKENRKRNLQMLKEDKKARSDPNWKPKVSAACAKTGKGLQTFRDKYGE</sequence>
<dbReference type="SUPFAM" id="SSF143503">
    <property type="entry name" value="PUG domain-like"/>
    <property type="match status" value="1"/>
</dbReference>
<feature type="domain" description="PUB" evidence="2">
    <location>
        <begin position="29"/>
        <end position="99"/>
    </location>
</feature>
<dbReference type="CDD" id="cd09212">
    <property type="entry name" value="PUB"/>
    <property type="match status" value="1"/>
</dbReference>
<dbReference type="InterPro" id="IPR036339">
    <property type="entry name" value="PUB-like_dom_sf"/>
</dbReference>
<evidence type="ECO:0000313" key="3">
    <source>
        <dbReference type="EMBL" id="GFH55509.1"/>
    </source>
</evidence>
<protein>
    <recommendedName>
        <fullName evidence="2">PUB domain-containing protein</fullName>
    </recommendedName>
</protein>
<dbReference type="Proteomes" id="UP001054902">
    <property type="component" value="Unassembled WGS sequence"/>
</dbReference>